<proteinExistence type="predicted"/>
<dbReference type="OrthoDB" id="3553695at2759"/>
<comment type="caution">
    <text evidence="2">The sequence shown here is derived from an EMBL/GenBank/DDBJ whole genome shotgun (WGS) entry which is preliminary data.</text>
</comment>
<reference evidence="2 3" key="1">
    <citation type="submission" date="2017-11" db="EMBL/GenBank/DDBJ databases">
        <title>Comparative genomics of Botrytis spp.</title>
        <authorList>
            <person name="Valero-Jimenez C.A."/>
            <person name="Tapia P."/>
            <person name="Veloso J."/>
            <person name="Silva-Moreno E."/>
            <person name="Staats M."/>
            <person name="Valdes J.H."/>
            <person name="Van Kan J.A.L."/>
        </authorList>
    </citation>
    <scope>NUCLEOTIDE SEQUENCE [LARGE SCALE GENOMIC DNA]</scope>
    <source>
        <strain evidence="2 3">MUCL2830</strain>
    </source>
</reference>
<dbReference type="AlphaFoldDB" id="A0A4Y8CRJ7"/>
<dbReference type="Proteomes" id="UP000297299">
    <property type="component" value="Unassembled WGS sequence"/>
</dbReference>
<keyword evidence="3" id="KW-1185">Reference proteome</keyword>
<evidence type="ECO:0000256" key="1">
    <source>
        <dbReference type="SAM" id="MobiDB-lite"/>
    </source>
</evidence>
<accession>A0A4Y8CRJ7</accession>
<sequence length="101" mass="10964">MPIPGQESSSWDVGIPWVTAADGLPILRDEGKLERAMSPNAAEWRDIDRLISSQEEQYAEDKKILDVARRGGGNGEGGSGCVRSREGCSGFSTGSRSFWAY</sequence>
<organism evidence="2 3">
    <name type="scientific">Botryotinia calthae</name>
    <dbReference type="NCBI Taxonomy" id="38488"/>
    <lineage>
        <taxon>Eukaryota</taxon>
        <taxon>Fungi</taxon>
        <taxon>Dikarya</taxon>
        <taxon>Ascomycota</taxon>
        <taxon>Pezizomycotina</taxon>
        <taxon>Leotiomycetes</taxon>
        <taxon>Helotiales</taxon>
        <taxon>Sclerotiniaceae</taxon>
        <taxon>Botryotinia</taxon>
    </lineage>
</organism>
<feature type="region of interest" description="Disordered" evidence="1">
    <location>
        <begin position="69"/>
        <end position="91"/>
    </location>
</feature>
<evidence type="ECO:0000313" key="3">
    <source>
        <dbReference type="Proteomes" id="UP000297299"/>
    </source>
</evidence>
<gene>
    <name evidence="2" type="ORF">BOTCAL_0428g00010</name>
</gene>
<protein>
    <submittedName>
        <fullName evidence="2">Uncharacterized protein</fullName>
    </submittedName>
</protein>
<name>A0A4Y8CRJ7_9HELO</name>
<feature type="compositionally biased region" description="Gly residues" evidence="1">
    <location>
        <begin position="70"/>
        <end position="80"/>
    </location>
</feature>
<dbReference type="EMBL" id="PHWZ01000427">
    <property type="protein sequence ID" value="TEY40669.1"/>
    <property type="molecule type" value="Genomic_DNA"/>
</dbReference>
<evidence type="ECO:0000313" key="2">
    <source>
        <dbReference type="EMBL" id="TEY40669.1"/>
    </source>
</evidence>